<evidence type="ECO:0000313" key="5">
    <source>
        <dbReference type="Proteomes" id="UP000777482"/>
    </source>
</evidence>
<evidence type="ECO:0000256" key="1">
    <source>
        <dbReference type="SAM" id="MobiDB-lite"/>
    </source>
</evidence>
<feature type="compositionally biased region" description="Low complexity" evidence="1">
    <location>
        <begin position="604"/>
        <end position="636"/>
    </location>
</feature>
<dbReference type="Gene3D" id="3.10.20.90">
    <property type="entry name" value="Phosphatidylinositol 3-kinase Catalytic Subunit, Chain A, domain 1"/>
    <property type="match status" value="1"/>
</dbReference>
<protein>
    <recommendedName>
        <fullName evidence="6">Ubiquitin-like domain-containing protein</fullName>
    </recommendedName>
</protein>
<comment type="caution">
    <text evidence="4">The sequence shown here is derived from an EMBL/GenBank/DDBJ whole genome shotgun (WGS) entry which is preliminary data.</text>
</comment>
<feature type="compositionally biased region" description="Basic and acidic residues" evidence="1">
    <location>
        <begin position="1301"/>
        <end position="1315"/>
    </location>
</feature>
<feature type="compositionally biased region" description="Pro residues" evidence="1">
    <location>
        <begin position="1038"/>
        <end position="1050"/>
    </location>
</feature>
<evidence type="ECO:0000256" key="3">
    <source>
        <dbReference type="SAM" id="SignalP"/>
    </source>
</evidence>
<evidence type="ECO:0000256" key="2">
    <source>
        <dbReference type="SAM" id="Phobius"/>
    </source>
</evidence>
<feature type="compositionally biased region" description="Gly residues" evidence="1">
    <location>
        <begin position="857"/>
        <end position="868"/>
    </location>
</feature>
<dbReference type="OrthoDB" id="2538211at2759"/>
<feature type="compositionally biased region" description="Low complexity" evidence="1">
    <location>
        <begin position="1202"/>
        <end position="1228"/>
    </location>
</feature>
<dbReference type="PANTHER" id="PTHR48148">
    <property type="entry name" value="KERATINOCYTE PROLINE-RICH PROTEIN"/>
    <property type="match status" value="1"/>
</dbReference>
<keyword evidence="2" id="KW-1133">Transmembrane helix</keyword>
<feature type="compositionally biased region" description="Polar residues" evidence="1">
    <location>
        <begin position="656"/>
        <end position="679"/>
    </location>
</feature>
<dbReference type="SUPFAM" id="SSF50685">
    <property type="entry name" value="Barwin-like endoglucanases"/>
    <property type="match status" value="2"/>
</dbReference>
<feature type="region of interest" description="Disordered" evidence="1">
    <location>
        <begin position="839"/>
        <end position="880"/>
    </location>
</feature>
<dbReference type="PANTHER" id="PTHR48148:SF2">
    <property type="entry name" value="PA14 DOMAIN-CONTAINING PROTEIN"/>
    <property type="match status" value="1"/>
</dbReference>
<feature type="compositionally biased region" description="Acidic residues" evidence="1">
    <location>
        <begin position="1405"/>
        <end position="1418"/>
    </location>
</feature>
<feature type="signal peptide" evidence="3">
    <location>
        <begin position="1"/>
        <end position="21"/>
    </location>
</feature>
<proteinExistence type="predicted"/>
<evidence type="ECO:0000313" key="4">
    <source>
        <dbReference type="EMBL" id="KAG0660368.1"/>
    </source>
</evidence>
<dbReference type="CDD" id="cd22191">
    <property type="entry name" value="DPBB_RlpA_EXP_N-like"/>
    <property type="match status" value="2"/>
</dbReference>
<gene>
    <name evidence="4" type="ORF">C6P46_004668</name>
</gene>
<feature type="region of interest" description="Disordered" evidence="1">
    <location>
        <begin position="1023"/>
        <end position="1071"/>
    </location>
</feature>
<evidence type="ECO:0008006" key="6">
    <source>
        <dbReference type="Google" id="ProtNLM"/>
    </source>
</evidence>
<dbReference type="InterPro" id="IPR036908">
    <property type="entry name" value="RlpA-like_sf"/>
</dbReference>
<feature type="transmembrane region" description="Helical" evidence="2">
    <location>
        <begin position="954"/>
        <end position="972"/>
    </location>
</feature>
<keyword evidence="5" id="KW-1185">Reference proteome</keyword>
<feature type="transmembrane region" description="Helical" evidence="2">
    <location>
        <begin position="922"/>
        <end position="942"/>
    </location>
</feature>
<feature type="region of interest" description="Disordered" evidence="1">
    <location>
        <begin position="1177"/>
        <end position="1480"/>
    </location>
</feature>
<organism evidence="4 5">
    <name type="scientific">Rhodotorula mucilaginosa</name>
    <name type="common">Yeast</name>
    <name type="synonym">Rhodotorula rubra</name>
    <dbReference type="NCBI Taxonomy" id="5537"/>
    <lineage>
        <taxon>Eukaryota</taxon>
        <taxon>Fungi</taxon>
        <taxon>Dikarya</taxon>
        <taxon>Basidiomycota</taxon>
        <taxon>Pucciniomycotina</taxon>
        <taxon>Microbotryomycetes</taxon>
        <taxon>Sporidiobolales</taxon>
        <taxon>Sporidiobolaceae</taxon>
        <taxon>Rhodotorula</taxon>
    </lineage>
</organism>
<feature type="chain" id="PRO_5040262533" description="Ubiquitin-like domain-containing protein" evidence="3">
    <location>
        <begin position="22"/>
        <end position="1480"/>
    </location>
</feature>
<feature type="compositionally biased region" description="Basic and acidic residues" evidence="1">
    <location>
        <begin position="869"/>
        <end position="880"/>
    </location>
</feature>
<feature type="compositionally biased region" description="Low complexity" evidence="1">
    <location>
        <begin position="847"/>
        <end position="856"/>
    </location>
</feature>
<feature type="compositionally biased region" description="Basic residues" evidence="1">
    <location>
        <begin position="29"/>
        <end position="42"/>
    </location>
</feature>
<keyword evidence="2" id="KW-0472">Membrane</keyword>
<keyword evidence="3" id="KW-0732">Signal</keyword>
<feature type="region of interest" description="Disordered" evidence="1">
    <location>
        <begin position="26"/>
        <end position="47"/>
    </location>
</feature>
<feature type="region of interest" description="Disordered" evidence="1">
    <location>
        <begin position="203"/>
        <end position="282"/>
    </location>
</feature>
<feature type="compositionally biased region" description="Acidic residues" evidence="1">
    <location>
        <begin position="1454"/>
        <end position="1473"/>
    </location>
</feature>
<dbReference type="Gene3D" id="2.40.40.10">
    <property type="entry name" value="RlpA-like domain"/>
    <property type="match status" value="2"/>
</dbReference>
<feature type="compositionally biased region" description="Low complexity" evidence="1">
    <location>
        <begin position="1326"/>
        <end position="1353"/>
    </location>
</feature>
<accession>A0A9P6W0D2</accession>
<reference evidence="4 5" key="1">
    <citation type="submission" date="2020-11" db="EMBL/GenBank/DDBJ databases">
        <title>Kefir isolates.</title>
        <authorList>
            <person name="Marcisauskas S."/>
            <person name="Kim Y."/>
            <person name="Blasche S."/>
        </authorList>
    </citation>
    <scope>NUCLEOTIDE SEQUENCE [LARGE SCALE GENOMIC DNA]</scope>
    <source>
        <strain evidence="4 5">KR</strain>
    </source>
</reference>
<keyword evidence="2" id="KW-0812">Transmembrane</keyword>
<feature type="compositionally biased region" description="Low complexity" evidence="1">
    <location>
        <begin position="1257"/>
        <end position="1293"/>
    </location>
</feature>
<dbReference type="EMBL" id="PUHQ01000045">
    <property type="protein sequence ID" value="KAG0660368.1"/>
    <property type="molecule type" value="Genomic_DNA"/>
</dbReference>
<feature type="region of interest" description="Disordered" evidence="1">
    <location>
        <begin position="593"/>
        <end position="679"/>
    </location>
</feature>
<feature type="region of interest" description="Disordered" evidence="1">
    <location>
        <begin position="987"/>
        <end position="1007"/>
    </location>
</feature>
<feature type="compositionally biased region" description="Low complexity" evidence="1">
    <location>
        <begin position="994"/>
        <end position="1007"/>
    </location>
</feature>
<name>A0A9P6W0D2_RHOMI</name>
<feature type="compositionally biased region" description="Low complexity" evidence="1">
    <location>
        <begin position="1393"/>
        <end position="1404"/>
    </location>
</feature>
<sequence>MRSTTTVALLAAAACVGSVQALSYSHGHQNARRHHEVARRSSKHDEPAQVIRGRMARKMRRAAASDNKQTYESTAIWWAEAGWIGSCGDNVSDDAMIIALPLALYPDVSTASPLCGTTVSVSAPSTGKSITATVIGASDRTAYTTFSRAAYEALGGNLDSGELPIEFELVDGTAPASASVTASDGAALKSVASAAVKASSAGSSSSAAGVKSSSSSSEEASSSSSSSSNSSGKAFASGSSANVHAPAAPSTAAPTTTEAPQTTTTTQAPTTPAWDSANAASESAKSKSLADAAWASSSSASAAEAYGFWASSSSSAAAAAASAASKSSADAAWASSSSASAAAAAASKSSADAAWASSSSAAAAAWASSSSAAAAAKPTQDSSPSSGGGHVYSGGLATFFYQNGVAGNCGKVNSDDTLLVALPTATYAGGSHCGQYVEITRSDTGKKIKALVADSCPTCNNDSCLDLSWGAFSALGGTQSMGVFDITWEFLVHVYKLALICNPVPIVITSQSSSSTPSLLVLELTRESTVSDVKASLARVLDTRPKQDGIVCALGGRVLRDQERLGDLVGSERSDGDDDEALELNVIVRPSAWTRIPPPPVAAPAPAAADSTSPPSSQPQPSTQPAAIAGELSTTTTEEEELPPPVPVVEPSSESQPAQETVPTTQPQPLSARSSSQNMAAPTPYATYLSYLHRLVPIQRALLLLNLQKAHQWYADRLHGNGTGEEGLPEVEEMLKEVGVWKVVEDAVERAWKEGEKRAGDHERQFQRDQEEFRVVQIAGLPYLLHTPPELLAAAHEPAANALFQKRRRRIAAVHQVLTTMLQLVLTLQPSAPAIAYGGGGGRSTARRSSAPHFGGSMSGGWTGTGLDGRGRPREGDPRGADAAVLANLRAQQRFAPPPPAADAPLLARRRATLSVIINVDAILSLLIPLFLLSLKLAFLLFIFGRHASPSKRIALACIAVLWIFYEGWSIHRRRVQAMRERERAERERRRANRAQAAGREQAQARAAQAEILGPGGDDLLAAAFPHGRPRLGQEEGNPPPPPAAAPAPNPRRRAGTGTTRHHRRTPPSRLSPKYWLNLIAAVGLVAEARELGLSPRSIAGRPVAPPRPPAHPHPHPRRNEALRRGLRNVLIAVVLFLGTLSPEVERKRKKAIDKRERLLAERRAAAAAAVEVAARTGAVQAEEGEGASSTRGGGGSEREPTPAIASLAAAGALGSSSGSTATATAPANEEEEGLRLRRRHPADAGEEGSTTPDVSPPRGVAGSSSSASTSASAPTAAAESSSTVATATATAAAPPPLQGLRERISDAELFRDGPSEAYLLSGPGTTVVSGSAAAATTTTTTPTAGPVPAAGSETGSNSTAIAGPSLSDATEGAPDNSALTNHTPLLEDDDLASLLSTSASSSAPEEEDDDDEEEEEAGIARRVHARRARMVVARRGGGGVGGGRRPRQLQRDEPDEDEDEDGEDGEAEEEQVDQVVALF</sequence>
<dbReference type="PROSITE" id="PS51257">
    <property type="entry name" value="PROKAR_LIPOPROTEIN"/>
    <property type="match status" value="1"/>
</dbReference>
<dbReference type="Proteomes" id="UP000777482">
    <property type="component" value="Unassembled WGS sequence"/>
</dbReference>
<feature type="region of interest" description="Disordered" evidence="1">
    <location>
        <begin position="1098"/>
        <end position="1119"/>
    </location>
</feature>
<feature type="compositionally biased region" description="Basic residues" evidence="1">
    <location>
        <begin position="1051"/>
        <end position="1067"/>
    </location>
</feature>